<keyword evidence="3" id="KW-1185">Reference proteome</keyword>
<evidence type="ECO:0000313" key="3">
    <source>
        <dbReference type="Proteomes" id="UP000271974"/>
    </source>
</evidence>
<proteinExistence type="predicted"/>
<feature type="compositionally biased region" description="Low complexity" evidence="1">
    <location>
        <begin position="133"/>
        <end position="153"/>
    </location>
</feature>
<dbReference type="EMBL" id="RQTK01000161">
    <property type="protein sequence ID" value="RUS85703.1"/>
    <property type="molecule type" value="Genomic_DNA"/>
</dbReference>
<name>A0A433TVV6_ELYCH</name>
<comment type="caution">
    <text evidence="2">The sequence shown here is derived from an EMBL/GenBank/DDBJ whole genome shotgun (WGS) entry which is preliminary data.</text>
</comment>
<reference evidence="2 3" key="1">
    <citation type="submission" date="2019-01" db="EMBL/GenBank/DDBJ databases">
        <title>A draft genome assembly of the solar-powered sea slug Elysia chlorotica.</title>
        <authorList>
            <person name="Cai H."/>
            <person name="Li Q."/>
            <person name="Fang X."/>
            <person name="Li J."/>
            <person name="Curtis N.E."/>
            <person name="Altenburger A."/>
            <person name="Shibata T."/>
            <person name="Feng M."/>
            <person name="Maeda T."/>
            <person name="Schwartz J.A."/>
            <person name="Shigenobu S."/>
            <person name="Lundholm N."/>
            <person name="Nishiyama T."/>
            <person name="Yang H."/>
            <person name="Hasebe M."/>
            <person name="Li S."/>
            <person name="Pierce S.K."/>
            <person name="Wang J."/>
        </authorList>
    </citation>
    <scope>NUCLEOTIDE SEQUENCE [LARGE SCALE GENOMIC DNA]</scope>
    <source>
        <strain evidence="2">EC2010</strain>
        <tissue evidence="2">Whole organism of an adult</tissue>
    </source>
</reference>
<sequence length="248" mass="28526">MSSKWKGAYESNRKYQKHWENTFPWVKKAADGSENAFCKYCHCLVMPKTSTLERHESTMKHKNRVPSPMEKGLLKVTKTPRDGAHSFSRDEKKAEIEIADMKSECMIFKRSLRLAKPTYFNTMMDIIGTNPANLEDSQESNNNNNETNGYHCENTNDYDPTNGCDGNDGCESSKEEDLPGLSNGLIPDSDSSVHKTGAKRRHADFEDENEERHLWKNYIIKKTKLIDVMIEYYGIAVKKMKEPKERIS</sequence>
<dbReference type="Proteomes" id="UP000271974">
    <property type="component" value="Unassembled WGS sequence"/>
</dbReference>
<accession>A0A433TVV6</accession>
<evidence type="ECO:0000313" key="2">
    <source>
        <dbReference type="EMBL" id="RUS85703.1"/>
    </source>
</evidence>
<organism evidence="2 3">
    <name type="scientific">Elysia chlorotica</name>
    <name type="common">Eastern emerald elysia</name>
    <name type="synonym">Sea slug</name>
    <dbReference type="NCBI Taxonomy" id="188477"/>
    <lineage>
        <taxon>Eukaryota</taxon>
        <taxon>Metazoa</taxon>
        <taxon>Spiralia</taxon>
        <taxon>Lophotrochozoa</taxon>
        <taxon>Mollusca</taxon>
        <taxon>Gastropoda</taxon>
        <taxon>Heterobranchia</taxon>
        <taxon>Euthyneura</taxon>
        <taxon>Panpulmonata</taxon>
        <taxon>Sacoglossa</taxon>
        <taxon>Placobranchoidea</taxon>
        <taxon>Plakobranchidae</taxon>
        <taxon>Elysia</taxon>
    </lineage>
</organism>
<feature type="region of interest" description="Disordered" evidence="1">
    <location>
        <begin position="131"/>
        <end position="206"/>
    </location>
</feature>
<dbReference type="AlphaFoldDB" id="A0A433TVV6"/>
<evidence type="ECO:0000256" key="1">
    <source>
        <dbReference type="SAM" id="MobiDB-lite"/>
    </source>
</evidence>
<gene>
    <name evidence="2" type="ORF">EGW08_006497</name>
</gene>
<dbReference type="OrthoDB" id="10023262at2759"/>
<protein>
    <submittedName>
        <fullName evidence="2">Uncharacterized protein</fullName>
    </submittedName>
</protein>